<keyword evidence="3" id="KW-1185">Reference proteome</keyword>
<dbReference type="AlphaFoldDB" id="A0A6I3XI06"/>
<dbReference type="RefSeq" id="WP_155708276.1">
    <property type="nucleotide sequence ID" value="NZ_BMWU01000034.1"/>
</dbReference>
<proteinExistence type="predicted"/>
<evidence type="ECO:0000313" key="3">
    <source>
        <dbReference type="Proteomes" id="UP000431684"/>
    </source>
</evidence>
<evidence type="ECO:0000256" key="1">
    <source>
        <dbReference type="SAM" id="MobiDB-lite"/>
    </source>
</evidence>
<protein>
    <submittedName>
        <fullName evidence="2">Uncharacterized protein</fullName>
    </submittedName>
</protein>
<reference evidence="2 3" key="1">
    <citation type="submission" date="2019-11" db="EMBL/GenBank/DDBJ databases">
        <title>Draft Genome Sequences of Six Type Strains of the Genus Massilia.</title>
        <authorList>
            <person name="Miess H."/>
            <person name="Frediansyah A."/>
            <person name="Goeker M."/>
            <person name="Gross H."/>
        </authorList>
    </citation>
    <scope>NUCLEOTIDE SEQUENCE [LARGE SCALE GENOMIC DNA]</scope>
    <source>
        <strain evidence="2 3">DSM 17513</strain>
    </source>
</reference>
<accession>A0A6I3XI06</accession>
<sequence length="215" mass="23411">MNTGTAERVTPDTERLAGRTWPGAMPARSHPVAEPRAPAMPAPPAASADPLARGIAALAPFGRDTRRRERFLAAREQGCCHQCHAPLQNLLNECPCPHWFITSASTIERIAPVLRMYSVADVLHFILLHLAADNGGRALPRTQLGVSTCDDAPELVVRIGRKQWNFRATHSEGEPARFSVGLFNPRTGKRCAIELPATEADLDVMRAVTRAIGAR</sequence>
<name>A0A6I3XI06_9BURK</name>
<organism evidence="2 3">
    <name type="scientific">Pseudoduganella dura</name>
    <dbReference type="NCBI Taxonomy" id="321982"/>
    <lineage>
        <taxon>Bacteria</taxon>
        <taxon>Pseudomonadati</taxon>
        <taxon>Pseudomonadota</taxon>
        <taxon>Betaproteobacteria</taxon>
        <taxon>Burkholderiales</taxon>
        <taxon>Oxalobacteraceae</taxon>
        <taxon>Telluria group</taxon>
        <taxon>Pseudoduganella</taxon>
    </lineage>
</organism>
<feature type="region of interest" description="Disordered" evidence="1">
    <location>
        <begin position="1"/>
        <end position="47"/>
    </location>
</feature>
<dbReference type="EMBL" id="WNWM01000002">
    <property type="protein sequence ID" value="MUI12308.1"/>
    <property type="molecule type" value="Genomic_DNA"/>
</dbReference>
<dbReference type="OrthoDB" id="8759516at2"/>
<dbReference type="Proteomes" id="UP000431684">
    <property type="component" value="Unassembled WGS sequence"/>
</dbReference>
<evidence type="ECO:0000313" key="2">
    <source>
        <dbReference type="EMBL" id="MUI12308.1"/>
    </source>
</evidence>
<comment type="caution">
    <text evidence="2">The sequence shown here is derived from an EMBL/GenBank/DDBJ whole genome shotgun (WGS) entry which is preliminary data.</text>
</comment>
<gene>
    <name evidence="2" type="ORF">GJV26_07425</name>
</gene>